<gene>
    <name evidence="2" type="ORF">QQX04_03785</name>
</gene>
<protein>
    <recommendedName>
        <fullName evidence="4">PH domain-containing protein</fullName>
    </recommendedName>
</protein>
<reference evidence="2" key="1">
    <citation type="submission" date="2023-06" db="EMBL/GenBank/DDBJ databases">
        <title>SYSU T00b26.</title>
        <authorList>
            <person name="Gao L."/>
            <person name="Fang B.-Z."/>
            <person name="Li W.-J."/>
        </authorList>
    </citation>
    <scope>NUCLEOTIDE SEQUENCE</scope>
    <source>
        <strain evidence="2">SYSU T00b26</strain>
    </source>
</reference>
<name>A0ABT8FZ72_9MICO</name>
<keyword evidence="1" id="KW-0472">Membrane</keyword>
<dbReference type="RefSeq" id="WP_301126423.1">
    <property type="nucleotide sequence ID" value="NZ_JAUHPV010000002.1"/>
</dbReference>
<evidence type="ECO:0000256" key="1">
    <source>
        <dbReference type="SAM" id="Phobius"/>
    </source>
</evidence>
<evidence type="ECO:0000313" key="3">
    <source>
        <dbReference type="Proteomes" id="UP001172738"/>
    </source>
</evidence>
<sequence>MTLVASVAVGGACMTILLIGEPRGATAGFLALAVTWFAIQVPVCVTRLLLAPRQVSGRLGSLYLLRTGERAFLFTPPGIDLLRSVPLDRIRPGFTIGARRGRAVIVAPWGSRLLEFVVALHPSDVARLIDGLVRTSPQR</sequence>
<dbReference type="EMBL" id="JAUHPV010000002">
    <property type="protein sequence ID" value="MDN4472113.1"/>
    <property type="molecule type" value="Genomic_DNA"/>
</dbReference>
<feature type="transmembrane region" description="Helical" evidence="1">
    <location>
        <begin position="28"/>
        <end position="50"/>
    </location>
</feature>
<dbReference type="Proteomes" id="UP001172738">
    <property type="component" value="Unassembled WGS sequence"/>
</dbReference>
<evidence type="ECO:0000313" key="2">
    <source>
        <dbReference type="EMBL" id="MDN4472113.1"/>
    </source>
</evidence>
<comment type="caution">
    <text evidence="2">The sequence shown here is derived from an EMBL/GenBank/DDBJ whole genome shotgun (WGS) entry which is preliminary data.</text>
</comment>
<keyword evidence="1" id="KW-1133">Transmembrane helix</keyword>
<organism evidence="2 3">
    <name type="scientific">Demequina zhanjiangensis</name>
    <dbReference type="NCBI Taxonomy" id="3051659"/>
    <lineage>
        <taxon>Bacteria</taxon>
        <taxon>Bacillati</taxon>
        <taxon>Actinomycetota</taxon>
        <taxon>Actinomycetes</taxon>
        <taxon>Micrococcales</taxon>
        <taxon>Demequinaceae</taxon>
        <taxon>Demequina</taxon>
    </lineage>
</organism>
<evidence type="ECO:0008006" key="4">
    <source>
        <dbReference type="Google" id="ProtNLM"/>
    </source>
</evidence>
<accession>A0ABT8FZ72</accession>
<keyword evidence="1" id="KW-0812">Transmembrane</keyword>
<keyword evidence="3" id="KW-1185">Reference proteome</keyword>
<proteinExistence type="predicted"/>